<sequence length="109" mass="12961">MIFETIPFSTMTQQFSTSISINSPLFKCSFIFLIQFVIFTYIHIFSYLCVLFNYFLFIDLSISTVIVSFSRFIKFQTNLRQLSNYCRNERFFTSFLKIIILTSINFSTN</sequence>
<gene>
    <name evidence="2" type="ORF">CELE_T21G5.2</name>
    <name evidence="2 4" type="ORF">T21G5.2</name>
</gene>
<organism evidence="2 3">
    <name type="scientific">Caenorhabditis elegans</name>
    <dbReference type="NCBI Taxonomy" id="6239"/>
    <lineage>
        <taxon>Eukaryota</taxon>
        <taxon>Metazoa</taxon>
        <taxon>Ecdysozoa</taxon>
        <taxon>Nematoda</taxon>
        <taxon>Chromadorea</taxon>
        <taxon>Rhabditida</taxon>
        <taxon>Rhabditina</taxon>
        <taxon>Rhabditomorpha</taxon>
        <taxon>Rhabditoidea</taxon>
        <taxon>Rhabditidae</taxon>
        <taxon>Peloderinae</taxon>
        <taxon>Caenorhabditis</taxon>
    </lineage>
</organism>
<evidence type="ECO:0000313" key="3">
    <source>
        <dbReference type="Proteomes" id="UP000001940"/>
    </source>
</evidence>
<dbReference type="PIR" id="T15133">
    <property type="entry name" value="T15133"/>
</dbReference>
<dbReference type="UCSC" id="T21G5.2">
    <property type="organism name" value="c. elegans"/>
</dbReference>
<feature type="transmembrane region" description="Helical" evidence="1">
    <location>
        <begin position="51"/>
        <end position="70"/>
    </location>
</feature>
<accession>O02062</accession>
<evidence type="ECO:0000313" key="2">
    <source>
        <dbReference type="EMBL" id="CCD67590.1"/>
    </source>
</evidence>
<keyword evidence="1" id="KW-1133">Transmembrane helix</keyword>
<dbReference type="Proteomes" id="UP000001940">
    <property type="component" value="Chromosome I"/>
</dbReference>
<dbReference type="AlphaFoldDB" id="O02062"/>
<dbReference type="InParanoid" id="O02062"/>
<proteinExistence type="predicted"/>
<reference evidence="2 3" key="1">
    <citation type="journal article" date="1998" name="Science">
        <title>Genome sequence of the nematode C. elegans: a platform for investigating biology.</title>
        <authorList>
            <consortium name="The C. elegans sequencing consortium"/>
            <person name="Sulson J.E."/>
            <person name="Waterston R."/>
        </authorList>
    </citation>
    <scope>NUCLEOTIDE SEQUENCE [LARGE SCALE GENOMIC DNA]</scope>
    <source>
        <strain evidence="2 3">Bristol N2</strain>
    </source>
</reference>
<feature type="transmembrane region" description="Helical" evidence="1">
    <location>
        <begin position="25"/>
        <end position="45"/>
    </location>
</feature>
<keyword evidence="1 2" id="KW-0812">Transmembrane</keyword>
<protein>
    <submittedName>
        <fullName evidence="2">Transmembrane protein</fullName>
    </submittedName>
</protein>
<name>O02062_CAEEL</name>
<keyword evidence="3" id="KW-1185">Reference proteome</keyword>
<dbReference type="AGR" id="WB:WBGene00020660"/>
<evidence type="ECO:0000313" key="4">
    <source>
        <dbReference type="WormBase" id="T21G5.2"/>
    </source>
</evidence>
<dbReference type="Bgee" id="WBGene00020660">
    <property type="expression patterns" value="Expressed in larva and 3 other cell types or tissues"/>
</dbReference>
<dbReference type="SMR" id="O02062"/>
<dbReference type="HOGENOM" id="CLU_2186304_0_0_1"/>
<dbReference type="EMBL" id="BX284601">
    <property type="protein sequence ID" value="CCD67590.1"/>
    <property type="molecule type" value="Genomic_DNA"/>
</dbReference>
<dbReference type="WormBase" id="T21G5.2">
    <property type="protein sequence ID" value="CE34374"/>
    <property type="gene ID" value="WBGene00020660"/>
</dbReference>
<evidence type="ECO:0000256" key="1">
    <source>
        <dbReference type="SAM" id="Phobius"/>
    </source>
</evidence>
<dbReference type="PaxDb" id="6239-T21G5.2"/>
<keyword evidence="1" id="KW-0472">Membrane</keyword>
<feature type="transmembrane region" description="Helical" evidence="1">
    <location>
        <begin position="91"/>
        <end position="108"/>
    </location>
</feature>